<keyword evidence="6" id="KW-0238">DNA-binding</keyword>
<reference evidence="11" key="1">
    <citation type="submission" date="2017-10" db="EMBL/GenBank/DDBJ databases">
        <title>Draft genome sequence of the planktic cyanobacteria Tychonema bourrellyi isolated from alpine lentic freshwater.</title>
        <authorList>
            <person name="Tett A."/>
            <person name="Armanini F."/>
            <person name="Asnicar F."/>
            <person name="Boscaini A."/>
            <person name="Pasolli E."/>
            <person name="Zolfo M."/>
            <person name="Donati C."/>
            <person name="Salmaso N."/>
            <person name="Segata N."/>
        </authorList>
    </citation>
    <scope>NUCLEOTIDE SEQUENCE</scope>
    <source>
        <strain evidence="11">FEM_GT703</strain>
    </source>
</reference>
<feature type="domain" description="Transposase putative helix-turn-helix" evidence="10">
    <location>
        <begin position="1"/>
        <end position="35"/>
    </location>
</feature>
<keyword evidence="3" id="KW-0815">Transposition</keyword>
<dbReference type="GO" id="GO:0006310">
    <property type="term" value="P:DNA recombination"/>
    <property type="evidence" value="ECO:0007669"/>
    <property type="project" value="UniProtKB-KW"/>
</dbReference>
<dbReference type="Pfam" id="PF01385">
    <property type="entry name" value="OrfB_IS605"/>
    <property type="match status" value="1"/>
</dbReference>
<dbReference type="GO" id="GO:0003677">
    <property type="term" value="F:DNA binding"/>
    <property type="evidence" value="ECO:0007669"/>
    <property type="project" value="UniProtKB-KW"/>
</dbReference>
<organism evidence="11 12">
    <name type="scientific">Tychonema bourrellyi FEM_GT703</name>
    <dbReference type="NCBI Taxonomy" id="2040638"/>
    <lineage>
        <taxon>Bacteria</taxon>
        <taxon>Bacillati</taxon>
        <taxon>Cyanobacteriota</taxon>
        <taxon>Cyanophyceae</taxon>
        <taxon>Oscillatoriophycideae</taxon>
        <taxon>Oscillatoriales</taxon>
        <taxon>Microcoleaceae</taxon>
        <taxon>Tychonema</taxon>
    </lineage>
</organism>
<evidence type="ECO:0000313" key="11">
    <source>
        <dbReference type="EMBL" id="PHX54632.1"/>
    </source>
</evidence>
<comment type="similarity">
    <text evidence="1">In the C-terminal section; belongs to the transposase 35 family.</text>
</comment>
<keyword evidence="5" id="KW-0862">Zinc</keyword>
<proteinExistence type="inferred from homology"/>
<dbReference type="Pfam" id="PF12323">
    <property type="entry name" value="HTH_OrfB_IS605"/>
    <property type="match status" value="1"/>
</dbReference>
<dbReference type="RefSeq" id="WP_096830617.1">
    <property type="nucleotide sequence ID" value="NZ_NXIB02000087.1"/>
</dbReference>
<evidence type="ECO:0000256" key="4">
    <source>
        <dbReference type="ARBA" id="ARBA00022723"/>
    </source>
</evidence>
<comment type="similarity">
    <text evidence="2">In the N-terminal section; belongs to the transposase 2 family.</text>
</comment>
<keyword evidence="4" id="KW-0479">Metal-binding</keyword>
<dbReference type="InterPro" id="IPR010095">
    <property type="entry name" value="Cas12f1-like_TNB"/>
</dbReference>
<dbReference type="EMBL" id="NXIB02000087">
    <property type="protein sequence ID" value="PHX54632.1"/>
    <property type="molecule type" value="Genomic_DNA"/>
</dbReference>
<dbReference type="Proteomes" id="UP000226442">
    <property type="component" value="Unassembled WGS sequence"/>
</dbReference>
<dbReference type="GO" id="GO:0046872">
    <property type="term" value="F:metal ion binding"/>
    <property type="evidence" value="ECO:0007669"/>
    <property type="project" value="UniProtKB-KW"/>
</dbReference>
<sequence length="420" mass="47882">MLISFKTALVLNNKQVTAFRQHCGVARHAYNWGNAVIREILELRETDKSIKVPSSIDLHKRLVAEVKPENPWYYQVSKASPQQALAELRTAWDRCFKKVSKQPRFKKKGRSHDSFYLEQGTKAKPGIRNDGKRVKLPKIGWVRLTEALPVTSIHNCVISRTGDRWFIAIKYEIEKPVVVANRPTVGVDIGIKELAVTSDGKVFSNPKAYRRMSKKMKRLQRSVSRKVKGSKNRWSAIRLLARHHAAVANIRKDAIHKLTNHLAKNHSVVKIEDLSVKAFLKNHKLAGAIADCGMYEFKRQLEYKTEKFSSQLILVDRFFPSSQICSGCHVHRHKMPLKNRVYHCPECGHTEDRDLNAAKNIERWFEGIHIPIRSDQTVSSTEIACGADKPLKSHLETALKQEVSIETTKVQLSRDLGSFG</sequence>
<dbReference type="Pfam" id="PF07282">
    <property type="entry name" value="Cas12f1-like_TNB"/>
    <property type="match status" value="1"/>
</dbReference>
<dbReference type="NCBIfam" id="NF040570">
    <property type="entry name" value="guided_TnpB"/>
    <property type="match status" value="1"/>
</dbReference>
<feature type="domain" description="Probable transposase IS891/IS1136/IS1341" evidence="8">
    <location>
        <begin position="169"/>
        <end position="281"/>
    </location>
</feature>
<dbReference type="InterPro" id="IPR001959">
    <property type="entry name" value="Transposase"/>
</dbReference>
<dbReference type="GO" id="GO:0032196">
    <property type="term" value="P:transposition"/>
    <property type="evidence" value="ECO:0007669"/>
    <property type="project" value="UniProtKB-KW"/>
</dbReference>
<evidence type="ECO:0000256" key="2">
    <source>
        <dbReference type="ARBA" id="ARBA00011044"/>
    </source>
</evidence>
<dbReference type="InterPro" id="IPR021027">
    <property type="entry name" value="Transposase_put_HTH"/>
</dbReference>
<keyword evidence="7" id="KW-0233">DNA recombination</keyword>
<evidence type="ECO:0000259" key="9">
    <source>
        <dbReference type="Pfam" id="PF07282"/>
    </source>
</evidence>
<evidence type="ECO:0000259" key="8">
    <source>
        <dbReference type="Pfam" id="PF01385"/>
    </source>
</evidence>
<keyword evidence="12" id="KW-1185">Reference proteome</keyword>
<name>A0A2G4EYN5_9CYAN</name>
<feature type="domain" description="Cas12f1-like TNB" evidence="9">
    <location>
        <begin position="295"/>
        <end position="361"/>
    </location>
</feature>
<dbReference type="PANTHER" id="PTHR30405">
    <property type="entry name" value="TRANSPOSASE"/>
    <property type="match status" value="1"/>
</dbReference>
<evidence type="ECO:0000256" key="1">
    <source>
        <dbReference type="ARBA" id="ARBA00008761"/>
    </source>
</evidence>
<dbReference type="OrthoDB" id="448196at2"/>
<evidence type="ECO:0000256" key="3">
    <source>
        <dbReference type="ARBA" id="ARBA00022578"/>
    </source>
</evidence>
<comment type="caution">
    <text evidence="11">The sequence shown here is derived from an EMBL/GenBank/DDBJ whole genome shotgun (WGS) entry which is preliminary data.</text>
</comment>
<accession>A0A2G4EYN5</accession>
<evidence type="ECO:0000256" key="5">
    <source>
        <dbReference type="ARBA" id="ARBA00022833"/>
    </source>
</evidence>
<evidence type="ECO:0000259" key="10">
    <source>
        <dbReference type="Pfam" id="PF12323"/>
    </source>
</evidence>
<evidence type="ECO:0000256" key="6">
    <source>
        <dbReference type="ARBA" id="ARBA00023125"/>
    </source>
</evidence>
<protein>
    <submittedName>
        <fullName evidence="11">Transposase</fullName>
    </submittedName>
</protein>
<evidence type="ECO:0000313" key="12">
    <source>
        <dbReference type="Proteomes" id="UP000226442"/>
    </source>
</evidence>
<dbReference type="PANTHER" id="PTHR30405:SF25">
    <property type="entry name" value="RNA-GUIDED DNA ENDONUCLEASE INSQ-RELATED"/>
    <property type="match status" value="1"/>
</dbReference>
<dbReference type="AlphaFoldDB" id="A0A2G4EYN5"/>
<evidence type="ECO:0000256" key="7">
    <source>
        <dbReference type="ARBA" id="ARBA00023172"/>
    </source>
</evidence>
<gene>
    <name evidence="11" type="ORF">CP500_015010</name>
</gene>
<dbReference type="InterPro" id="IPR051399">
    <property type="entry name" value="RNA-guided_DNA_endo/Transpos"/>
</dbReference>